<evidence type="ECO:0000256" key="12">
    <source>
        <dbReference type="RuleBase" id="RU367080"/>
    </source>
</evidence>
<comment type="function">
    <text evidence="12">Putative RNA polymerase II subunit B1 C-terminal domain (CTD) phosphatase involved in RNA polymerase II transcription regulation.</text>
</comment>
<evidence type="ECO:0000256" key="11">
    <source>
        <dbReference type="PROSITE-ProRule" id="PRU00812"/>
    </source>
</evidence>
<evidence type="ECO:0000256" key="9">
    <source>
        <dbReference type="ARBA" id="ARBA00047761"/>
    </source>
</evidence>
<evidence type="ECO:0000256" key="4">
    <source>
        <dbReference type="ARBA" id="ARBA00022771"/>
    </source>
</evidence>
<gene>
    <name evidence="14" type="ORF">SCODWIG_03777</name>
</gene>
<comment type="subcellular location">
    <subcellularLocation>
        <location evidence="1 12">Nucleus</location>
    </subcellularLocation>
</comment>
<evidence type="ECO:0000259" key="13">
    <source>
        <dbReference type="PROSITE" id="PS51479"/>
    </source>
</evidence>
<sequence>MVCTFEFVKNKILAPYETHKQLSIREAEALTLDLLLILSTEDIDDYITLKKIYKLFDKQSYSELIAERNINHKCGYPLCSGKPNREKDLYGKTNKILDKLKNPYGYLTNYCSKSHYQCSQFYKAQLPEDALFSRLGDHILGQNIVSLSSPTDIKLLEELITSEEEMRSLADNLSNVHLENTNTGELIDMMNNFKIVENGSPKFYGDLEKDEEGEGSAIELTKIQL</sequence>
<evidence type="ECO:0000256" key="3">
    <source>
        <dbReference type="ARBA" id="ARBA00022723"/>
    </source>
</evidence>
<comment type="similarity">
    <text evidence="2 11 12">Belongs to the RPAP2 family.</text>
</comment>
<evidence type="ECO:0000256" key="2">
    <source>
        <dbReference type="ARBA" id="ARBA00005676"/>
    </source>
</evidence>
<dbReference type="GO" id="GO:0005634">
    <property type="term" value="C:nucleus"/>
    <property type="evidence" value="ECO:0007669"/>
    <property type="project" value="UniProtKB-SubCell"/>
</dbReference>
<dbReference type="PROSITE" id="PS51479">
    <property type="entry name" value="ZF_RTR1"/>
    <property type="match status" value="1"/>
</dbReference>
<feature type="domain" description="RTR1-type" evidence="13">
    <location>
        <begin position="51"/>
        <end position="135"/>
    </location>
</feature>
<evidence type="ECO:0000313" key="15">
    <source>
        <dbReference type="Proteomes" id="UP000262825"/>
    </source>
</evidence>
<protein>
    <recommendedName>
        <fullName evidence="12">RNA polymerase II subunit B1 CTD phosphatase RPAP2 homolog</fullName>
        <ecNumber evidence="12">3.1.3.16</ecNumber>
    </recommendedName>
</protein>
<dbReference type="Gene3D" id="1.25.40.820">
    <property type="match status" value="1"/>
</dbReference>
<keyword evidence="4 12" id="KW-0863">Zinc-finger</keyword>
<dbReference type="VEuPathDB" id="FungiDB:SCODWIG_03777"/>
<dbReference type="GO" id="GO:0005737">
    <property type="term" value="C:cytoplasm"/>
    <property type="evidence" value="ECO:0007669"/>
    <property type="project" value="TreeGrafter"/>
</dbReference>
<keyword evidence="8 12" id="KW-0539">Nucleus</keyword>
<accession>A0A376BBE7</accession>
<dbReference type="EC" id="3.1.3.16" evidence="12"/>
<keyword evidence="6 12" id="KW-0862">Zinc</keyword>
<evidence type="ECO:0000256" key="8">
    <source>
        <dbReference type="ARBA" id="ARBA00023242"/>
    </source>
</evidence>
<evidence type="ECO:0000256" key="7">
    <source>
        <dbReference type="ARBA" id="ARBA00022912"/>
    </source>
</evidence>
<dbReference type="Proteomes" id="UP000262825">
    <property type="component" value="Unassembled WGS sequence"/>
</dbReference>
<dbReference type="PANTHER" id="PTHR14732:SF0">
    <property type="entry name" value="RNA POLYMERASE II SUBUNIT B1 CTD PHOSPHATASE RPAP2-RELATED"/>
    <property type="match status" value="1"/>
</dbReference>
<dbReference type="AlphaFoldDB" id="A0A376BBE7"/>
<comment type="catalytic activity">
    <reaction evidence="10 12">
        <text>O-phospho-L-threonyl-[protein] + H2O = L-threonyl-[protein] + phosphate</text>
        <dbReference type="Rhea" id="RHEA:47004"/>
        <dbReference type="Rhea" id="RHEA-COMP:11060"/>
        <dbReference type="Rhea" id="RHEA-COMP:11605"/>
        <dbReference type="ChEBI" id="CHEBI:15377"/>
        <dbReference type="ChEBI" id="CHEBI:30013"/>
        <dbReference type="ChEBI" id="CHEBI:43474"/>
        <dbReference type="ChEBI" id="CHEBI:61977"/>
        <dbReference type="EC" id="3.1.3.16"/>
    </reaction>
</comment>
<dbReference type="PANTHER" id="PTHR14732">
    <property type="entry name" value="RNA POLYMERASE II SUBUNIT B1 CTD PHOSPHATASE RPAP2-RELATED"/>
    <property type="match status" value="1"/>
</dbReference>
<keyword evidence="3 12" id="KW-0479">Metal-binding</keyword>
<dbReference type="Pfam" id="PF04181">
    <property type="entry name" value="RPAP2_Rtr1"/>
    <property type="match status" value="1"/>
</dbReference>
<dbReference type="OrthoDB" id="2590500at2759"/>
<dbReference type="GO" id="GO:0008270">
    <property type="term" value="F:zinc ion binding"/>
    <property type="evidence" value="ECO:0007669"/>
    <property type="project" value="UniProtKB-KW"/>
</dbReference>
<evidence type="ECO:0000256" key="1">
    <source>
        <dbReference type="ARBA" id="ARBA00004123"/>
    </source>
</evidence>
<dbReference type="GO" id="GO:0043175">
    <property type="term" value="F:RNA polymerase core enzyme binding"/>
    <property type="evidence" value="ECO:0007669"/>
    <property type="project" value="UniProtKB-UniRule"/>
</dbReference>
<keyword evidence="5 12" id="KW-0378">Hydrolase</keyword>
<keyword evidence="7 12" id="KW-0904">Protein phosphatase</keyword>
<evidence type="ECO:0000256" key="5">
    <source>
        <dbReference type="ARBA" id="ARBA00022801"/>
    </source>
</evidence>
<dbReference type="InterPro" id="IPR039693">
    <property type="entry name" value="Rtr1/RPAP2"/>
</dbReference>
<organism evidence="14 15">
    <name type="scientific">Saccharomycodes ludwigii</name>
    <dbReference type="NCBI Taxonomy" id="36035"/>
    <lineage>
        <taxon>Eukaryota</taxon>
        <taxon>Fungi</taxon>
        <taxon>Dikarya</taxon>
        <taxon>Ascomycota</taxon>
        <taxon>Saccharomycotina</taxon>
        <taxon>Saccharomycetes</taxon>
        <taxon>Saccharomycodales</taxon>
        <taxon>Saccharomycodaceae</taxon>
        <taxon>Saccharomycodes</taxon>
    </lineage>
</organism>
<evidence type="ECO:0000256" key="10">
    <source>
        <dbReference type="ARBA" id="ARBA00048336"/>
    </source>
</evidence>
<proteinExistence type="inferred from homology"/>
<evidence type="ECO:0000256" key="6">
    <source>
        <dbReference type="ARBA" id="ARBA00022833"/>
    </source>
</evidence>
<evidence type="ECO:0000313" key="14">
    <source>
        <dbReference type="EMBL" id="SSD62015.1"/>
    </source>
</evidence>
<reference evidence="15" key="1">
    <citation type="submission" date="2018-06" db="EMBL/GenBank/DDBJ databases">
        <authorList>
            <person name="Guldener U."/>
        </authorList>
    </citation>
    <scope>NUCLEOTIDE SEQUENCE [LARGE SCALE GENOMIC DNA]</scope>
    <source>
        <strain evidence="15">UTAD17</strain>
    </source>
</reference>
<dbReference type="InterPro" id="IPR038534">
    <property type="entry name" value="Rtr1/RPAP2_sf"/>
</dbReference>
<dbReference type="EMBL" id="UFAJ01001062">
    <property type="protein sequence ID" value="SSD62015.1"/>
    <property type="molecule type" value="Genomic_DNA"/>
</dbReference>
<dbReference type="GO" id="GO:0008420">
    <property type="term" value="F:RNA polymerase II CTD heptapeptide repeat phosphatase activity"/>
    <property type="evidence" value="ECO:0007669"/>
    <property type="project" value="UniProtKB-UniRule"/>
</dbReference>
<comment type="catalytic activity">
    <reaction evidence="9 12">
        <text>O-phospho-L-seryl-[protein] + H2O = L-seryl-[protein] + phosphate</text>
        <dbReference type="Rhea" id="RHEA:20629"/>
        <dbReference type="Rhea" id="RHEA-COMP:9863"/>
        <dbReference type="Rhea" id="RHEA-COMP:11604"/>
        <dbReference type="ChEBI" id="CHEBI:15377"/>
        <dbReference type="ChEBI" id="CHEBI:29999"/>
        <dbReference type="ChEBI" id="CHEBI:43474"/>
        <dbReference type="ChEBI" id="CHEBI:83421"/>
        <dbReference type="EC" id="3.1.3.16"/>
    </reaction>
</comment>
<keyword evidence="15" id="KW-1185">Reference proteome</keyword>
<dbReference type="InterPro" id="IPR007308">
    <property type="entry name" value="Rtr1/RPAP2_dom"/>
</dbReference>
<name>A0A376BBE7_9ASCO</name>